<dbReference type="Proteomes" id="UP000034778">
    <property type="component" value="Unassembled WGS sequence"/>
</dbReference>
<proteinExistence type="predicted"/>
<evidence type="ECO:0000313" key="3">
    <source>
        <dbReference type="Proteomes" id="UP000034778"/>
    </source>
</evidence>
<dbReference type="AlphaFoldDB" id="A0A0G0CLK6"/>
<gene>
    <name evidence="2" type="ORF">UR35_C0009G0013</name>
</gene>
<sequence>MDNTNTTNNLQVTSLPAQAGNKLQESNREQLSSPQKPLENWKSKVKNLVSKIPYFGTPDMPLRSTTQDHLPIADIKDDIVLFKDGGASIVLESSSLNFGLLSEKEQQAVVAAFAALINSLSFSMQIVVRTQRKDISGYINFFDRESAKIVNPKLKAITEDYRRFITESIKKKTVLGKRFFIVIPFSSLELGVTKSAQSILKKGPLPFPKDYVMKKAKITLFPKRDHLIRQAGRLGLRLKQLNTNELIDLYYGINNPEPPAVKRDI</sequence>
<dbReference type="EMBL" id="LBOW01000009">
    <property type="protein sequence ID" value="KKP44302.1"/>
    <property type="molecule type" value="Genomic_DNA"/>
</dbReference>
<dbReference type="STRING" id="1618566.UR35_C0009G0013"/>
<feature type="region of interest" description="Disordered" evidence="1">
    <location>
        <begin position="1"/>
        <end position="38"/>
    </location>
</feature>
<protein>
    <submittedName>
        <fullName evidence="2">Uncharacterized protein</fullName>
    </submittedName>
</protein>
<comment type="caution">
    <text evidence="2">The sequence shown here is derived from an EMBL/GenBank/DDBJ whole genome shotgun (WGS) entry which is preliminary data.</text>
</comment>
<accession>A0A0G0CLK6</accession>
<evidence type="ECO:0000313" key="2">
    <source>
        <dbReference type="EMBL" id="KKP44302.1"/>
    </source>
</evidence>
<organism evidence="2 3">
    <name type="scientific">Candidatus Woesebacteria bacterium GW2011_GWB1_33_22</name>
    <dbReference type="NCBI Taxonomy" id="1618566"/>
    <lineage>
        <taxon>Bacteria</taxon>
        <taxon>Candidatus Woeseibacteriota</taxon>
    </lineage>
</organism>
<name>A0A0G0CLK6_9BACT</name>
<reference evidence="2 3" key="1">
    <citation type="journal article" date="2015" name="Nature">
        <title>rRNA introns, odd ribosomes, and small enigmatic genomes across a large radiation of phyla.</title>
        <authorList>
            <person name="Brown C.T."/>
            <person name="Hug L.A."/>
            <person name="Thomas B.C."/>
            <person name="Sharon I."/>
            <person name="Castelle C.J."/>
            <person name="Singh A."/>
            <person name="Wilkins M.J."/>
            <person name="Williams K.H."/>
            <person name="Banfield J.F."/>
        </authorList>
    </citation>
    <scope>NUCLEOTIDE SEQUENCE [LARGE SCALE GENOMIC DNA]</scope>
</reference>
<evidence type="ECO:0000256" key="1">
    <source>
        <dbReference type="SAM" id="MobiDB-lite"/>
    </source>
</evidence>
<feature type="compositionally biased region" description="Polar residues" evidence="1">
    <location>
        <begin position="1"/>
        <end position="35"/>
    </location>
</feature>